<keyword evidence="1" id="KW-1133">Transmembrane helix</keyword>
<feature type="transmembrane region" description="Helical" evidence="1">
    <location>
        <begin position="5"/>
        <end position="27"/>
    </location>
</feature>
<dbReference type="RefSeq" id="WP_151865354.1">
    <property type="nucleotide sequence ID" value="NZ_WBZB01000014.1"/>
</dbReference>
<gene>
    <name evidence="2" type="ORF">F8153_05415</name>
</gene>
<comment type="caution">
    <text evidence="2">The sequence shown here is derived from an EMBL/GenBank/DDBJ whole genome shotgun (WGS) entry which is preliminary data.</text>
</comment>
<evidence type="ECO:0000313" key="3">
    <source>
        <dbReference type="Proteomes" id="UP000465601"/>
    </source>
</evidence>
<dbReference type="Proteomes" id="UP000465601">
    <property type="component" value="Unassembled WGS sequence"/>
</dbReference>
<keyword evidence="3" id="KW-1185">Reference proteome</keyword>
<name>A0A833MEE5_9FIRM</name>
<keyword evidence="1" id="KW-0812">Transmembrane</keyword>
<dbReference type="EMBL" id="WBZB01000014">
    <property type="protein sequence ID" value="KAB3531075.1"/>
    <property type="molecule type" value="Genomic_DNA"/>
</dbReference>
<organism evidence="2 3">
    <name type="scientific">Alkaliphilus serpentinus</name>
    <dbReference type="NCBI Taxonomy" id="1482731"/>
    <lineage>
        <taxon>Bacteria</taxon>
        <taxon>Bacillati</taxon>
        <taxon>Bacillota</taxon>
        <taxon>Clostridia</taxon>
        <taxon>Peptostreptococcales</taxon>
        <taxon>Natronincolaceae</taxon>
        <taxon>Alkaliphilus</taxon>
    </lineage>
</organism>
<sequence>MKKELWIIIAILMIAATFIFGTTMAYFTGDAPIDDTPFTFGTLNLEATNNSQVGGEWIPVPGDNVKVAEWSFTNTGTKEAYVRATIELQLMNSGEEIQINENSFSWSLMSQDWKEEKDKDSGVTYYYYTEVIEPDETVELKLQLVLNQINGSIMGGEFQVDIEAFAIQTSNHAAYYKWETEIYGRPAQ</sequence>
<reference evidence="2 3" key="1">
    <citation type="submission" date="2019-10" db="EMBL/GenBank/DDBJ databases">
        <title>Alkaliphilus serpentinus sp. nov. and Alkaliphilus pronyensis sp. nov., two novel anaerobic alkaliphilic species isolated from the serpentinized-hosted hydrothermal field of the Prony Bay (New Caledonia).</title>
        <authorList>
            <person name="Postec A."/>
        </authorList>
    </citation>
    <scope>NUCLEOTIDE SEQUENCE [LARGE SCALE GENOMIC DNA]</scope>
    <source>
        <strain evidence="2 3">LacT</strain>
    </source>
</reference>
<evidence type="ECO:0000313" key="2">
    <source>
        <dbReference type="EMBL" id="KAB3531075.1"/>
    </source>
</evidence>
<evidence type="ECO:0000256" key="1">
    <source>
        <dbReference type="SAM" id="Phobius"/>
    </source>
</evidence>
<dbReference type="AlphaFoldDB" id="A0A833MEE5"/>
<keyword evidence="1" id="KW-0472">Membrane</keyword>
<accession>A0A833MEE5</accession>
<proteinExistence type="predicted"/>
<protein>
    <submittedName>
        <fullName evidence="2">Uncharacterized protein</fullName>
    </submittedName>
</protein>